<accession>A0ABU3MZ13</accession>
<reference evidence="2" key="1">
    <citation type="submission" date="2022-04" db="EMBL/GenBank/DDBJ databases">
        <title>Tomato heritable bacteria conferring resistance against bacterial wilt.</title>
        <authorList>
            <person name="Yin J."/>
        </authorList>
    </citation>
    <scope>NUCLEOTIDE SEQUENCE</scope>
    <source>
        <strain evidence="2">Cra20</strain>
    </source>
</reference>
<protein>
    <submittedName>
        <fullName evidence="2">DUF4241 domain-containing protein</fullName>
    </submittedName>
</protein>
<comment type="caution">
    <text evidence="2">The sequence shown here is derived from an EMBL/GenBank/DDBJ whole genome shotgun (WGS) entry which is preliminary data.</text>
</comment>
<keyword evidence="1" id="KW-0812">Transmembrane</keyword>
<name>A0ABU3MZ13_9SPHN</name>
<keyword evidence="1" id="KW-1133">Transmembrane helix</keyword>
<gene>
    <name evidence="2" type="ORF">MZO42_02080</name>
</gene>
<organism evidence="2">
    <name type="scientific">Sphingomonas psychrotolerans</name>
    <dbReference type="NCBI Taxonomy" id="1327635"/>
    <lineage>
        <taxon>Bacteria</taxon>
        <taxon>Pseudomonadati</taxon>
        <taxon>Pseudomonadota</taxon>
        <taxon>Alphaproteobacteria</taxon>
        <taxon>Sphingomonadales</taxon>
        <taxon>Sphingomonadaceae</taxon>
        <taxon>Sphingomonas</taxon>
    </lineage>
</organism>
<dbReference type="InterPro" id="IPR025335">
    <property type="entry name" value="DUF4241"/>
</dbReference>
<dbReference type="Pfam" id="PF14025">
    <property type="entry name" value="DUF4241"/>
    <property type="match status" value="1"/>
</dbReference>
<proteinExistence type="predicted"/>
<sequence>MLLKWRRGVVVRVERPVVSPATIVMNKGSLSVDWLTRWLLPGLGDAFEAGDRITLITAVLSFRKEPLLALNVTNGTIVKPARLRLWVSTIAPVLLLMPVLGLIGYGVALAFLAASVAIAFALDIAVAKAATDLRGEAARGPLVHALRSLGMPVDHIDDEPEPDWEQRLLDRWNGDLGGGYRKSIGSLNLVDGRVLVGEPGSLAHAHQISVPPGDHEVWVSVTRCSNDERISHAFLAISRGTAVEVEPIQSARGEPISLGVDGGLAAFASSTAARSLATASGGSAEGDYLLVKALRDTRPKWIRFTVPDSNDVVAAFRSGYGDGIYPVVKLLDDHGKMPAVAIDFHV</sequence>
<feature type="transmembrane region" description="Helical" evidence="1">
    <location>
        <begin position="85"/>
        <end position="103"/>
    </location>
</feature>
<evidence type="ECO:0000256" key="1">
    <source>
        <dbReference type="SAM" id="Phobius"/>
    </source>
</evidence>
<evidence type="ECO:0000313" key="2">
    <source>
        <dbReference type="EMBL" id="MDT8757477.1"/>
    </source>
</evidence>
<dbReference type="EMBL" id="JALMLT010000001">
    <property type="protein sequence ID" value="MDT8757477.1"/>
    <property type="molecule type" value="Genomic_DNA"/>
</dbReference>
<keyword evidence="1" id="KW-0472">Membrane</keyword>